<sequence length="488" mass="54890">MPICVILVGRPSDIDNGATPHKVMTTRDYLAHPALFSGQRPRIINLSRTYAYQSRGYYASLLAEARGHRVIPSVETMIDLSERRLYENAIPELEDVLNKALSAHPEQAPATIRVYFGFSPSHQLERFSRLLFDWFRAPALEVSVETGEWARIRKIGFVNLAKLDEAEKAQFNHALARYTQREWRAAPQKTPARYSFATLCDPHEAMPPSTVSSLKHWARIASRLGVDVEPIGKRDLARLANYDALFIRETTSISNHTYRFARRAQQEGMPVIDDPVSMIRCTNKVYLNELMQGNNVPVPPTVMIAGDEDLSRAADLLGFPMVIKIPDSSFSRGVKKVASHGELKALATAWLADSDLLIAQKYMPTKFDWRVGVLGGKPIFACQYMMARHHWQIVKHDTGNGKPLEGGSRSFTLADAPPLVIETGLRAARCIGNGLYGVDLKETDDGVFVIEVNDNPNIEHGIEDAAEKDEVWLNLTRWFIERLERGRQ</sequence>
<organism evidence="3 4">
    <name type="scientific">Brucella endophytica</name>
    <dbReference type="NCBI Taxonomy" id="1963359"/>
    <lineage>
        <taxon>Bacteria</taxon>
        <taxon>Pseudomonadati</taxon>
        <taxon>Pseudomonadota</taxon>
        <taxon>Alphaproteobacteria</taxon>
        <taxon>Hyphomicrobiales</taxon>
        <taxon>Brucellaceae</taxon>
        <taxon>Brucella/Ochrobactrum group</taxon>
        <taxon>Brucella</taxon>
    </lineage>
</organism>
<evidence type="ECO:0000256" key="1">
    <source>
        <dbReference type="PROSITE-ProRule" id="PRU00409"/>
    </source>
</evidence>
<dbReference type="GO" id="GO:0018169">
    <property type="term" value="F:ribosomal S6-glutamic acid ligase activity"/>
    <property type="evidence" value="ECO:0007669"/>
    <property type="project" value="TreeGrafter"/>
</dbReference>
<dbReference type="InterPro" id="IPR011761">
    <property type="entry name" value="ATP-grasp"/>
</dbReference>
<keyword evidence="3" id="KW-0436">Ligase</keyword>
<name>A0A916S981_9HYPH</name>
<dbReference type="GO" id="GO:0009432">
    <property type="term" value="P:SOS response"/>
    <property type="evidence" value="ECO:0007669"/>
    <property type="project" value="TreeGrafter"/>
</dbReference>
<keyword evidence="1" id="KW-0547">Nucleotide-binding</keyword>
<accession>A0A916S981</accession>
<dbReference type="Pfam" id="PF14401">
    <property type="entry name" value="RLAN"/>
    <property type="match status" value="1"/>
</dbReference>
<dbReference type="InterPro" id="IPR013815">
    <property type="entry name" value="ATP_grasp_subdomain_1"/>
</dbReference>
<dbReference type="Proteomes" id="UP000646478">
    <property type="component" value="Unassembled WGS sequence"/>
</dbReference>
<evidence type="ECO:0000259" key="2">
    <source>
        <dbReference type="PROSITE" id="PS50975"/>
    </source>
</evidence>
<reference evidence="3" key="1">
    <citation type="journal article" date="2014" name="Int. J. Syst. Evol. Microbiol.">
        <title>Complete genome sequence of Corynebacterium casei LMG S-19264T (=DSM 44701T), isolated from a smear-ripened cheese.</title>
        <authorList>
            <consortium name="US DOE Joint Genome Institute (JGI-PGF)"/>
            <person name="Walter F."/>
            <person name="Albersmeier A."/>
            <person name="Kalinowski J."/>
            <person name="Ruckert C."/>
        </authorList>
    </citation>
    <scope>NUCLEOTIDE SEQUENCE</scope>
    <source>
        <strain evidence="3">CGMCC 1.15082</strain>
    </source>
</reference>
<dbReference type="GO" id="GO:0005737">
    <property type="term" value="C:cytoplasm"/>
    <property type="evidence" value="ECO:0007669"/>
    <property type="project" value="TreeGrafter"/>
</dbReference>
<keyword evidence="1" id="KW-0067">ATP-binding</keyword>
<dbReference type="InterPro" id="IPR025839">
    <property type="entry name" value="RLAN_dom"/>
</dbReference>
<gene>
    <name evidence="3" type="ORF">GCM10011491_17090</name>
</gene>
<comment type="caution">
    <text evidence="3">The sequence shown here is derived from an EMBL/GenBank/DDBJ whole genome shotgun (WGS) entry which is preliminary data.</text>
</comment>
<dbReference type="EMBL" id="BMHH01000005">
    <property type="protein sequence ID" value="GGA89797.1"/>
    <property type="molecule type" value="Genomic_DNA"/>
</dbReference>
<keyword evidence="4" id="KW-1185">Reference proteome</keyword>
<evidence type="ECO:0000313" key="3">
    <source>
        <dbReference type="EMBL" id="GGA89797.1"/>
    </source>
</evidence>
<dbReference type="Gene3D" id="3.30.470.20">
    <property type="entry name" value="ATP-grasp fold, B domain"/>
    <property type="match status" value="1"/>
</dbReference>
<protein>
    <submittedName>
        <fullName evidence="3">Carboxylate--amine ligase</fullName>
    </submittedName>
</protein>
<dbReference type="SUPFAM" id="SSF56059">
    <property type="entry name" value="Glutathione synthetase ATP-binding domain-like"/>
    <property type="match status" value="1"/>
</dbReference>
<reference evidence="3" key="2">
    <citation type="submission" date="2020-09" db="EMBL/GenBank/DDBJ databases">
        <authorList>
            <person name="Sun Q."/>
            <person name="Zhou Y."/>
        </authorList>
    </citation>
    <scope>NUCLEOTIDE SEQUENCE</scope>
    <source>
        <strain evidence="3">CGMCC 1.15082</strain>
    </source>
</reference>
<dbReference type="RefSeq" id="WP_188823403.1">
    <property type="nucleotide sequence ID" value="NZ_BMHH01000005.1"/>
</dbReference>
<dbReference type="GO" id="GO:0046872">
    <property type="term" value="F:metal ion binding"/>
    <property type="evidence" value="ECO:0007669"/>
    <property type="project" value="InterPro"/>
</dbReference>
<evidence type="ECO:0000313" key="4">
    <source>
        <dbReference type="Proteomes" id="UP000646478"/>
    </source>
</evidence>
<dbReference type="PANTHER" id="PTHR21621:SF0">
    <property type="entry name" value="BETA-CITRYLGLUTAMATE SYNTHASE B-RELATED"/>
    <property type="match status" value="1"/>
</dbReference>
<dbReference type="PROSITE" id="PS50975">
    <property type="entry name" value="ATP_GRASP"/>
    <property type="match status" value="1"/>
</dbReference>
<feature type="domain" description="ATP-grasp" evidence="2">
    <location>
        <begin position="288"/>
        <end position="484"/>
    </location>
</feature>
<dbReference type="GO" id="GO:0005524">
    <property type="term" value="F:ATP binding"/>
    <property type="evidence" value="ECO:0007669"/>
    <property type="project" value="UniProtKB-UniRule"/>
</dbReference>
<dbReference type="AlphaFoldDB" id="A0A916S981"/>
<dbReference type="PANTHER" id="PTHR21621">
    <property type="entry name" value="RIBOSOMAL PROTEIN S6 MODIFICATION PROTEIN"/>
    <property type="match status" value="1"/>
</dbReference>
<proteinExistence type="predicted"/>
<dbReference type="Gene3D" id="3.30.1490.20">
    <property type="entry name" value="ATP-grasp fold, A domain"/>
    <property type="match status" value="1"/>
</dbReference>